<keyword evidence="6" id="KW-0472">Membrane</keyword>
<dbReference type="PANTHER" id="PTHR24304:SF2">
    <property type="entry name" value="24-HYDROXYCHOLESTEROL 7-ALPHA-HYDROXYLASE"/>
    <property type="match status" value="1"/>
</dbReference>
<dbReference type="RefSeq" id="XP_005538398.1">
    <property type="nucleotide sequence ID" value="XM_005538341.1"/>
</dbReference>
<dbReference type="KEGG" id="cme:CYME_CMR093C"/>
<dbReference type="SUPFAM" id="SSF48264">
    <property type="entry name" value="Cytochrome P450"/>
    <property type="match status" value="1"/>
</dbReference>
<dbReference type="HOGENOM" id="CLU_558065_0_0_1"/>
<reference evidence="7 8" key="1">
    <citation type="journal article" date="2004" name="Nature">
        <title>Genome sequence of the ultrasmall unicellular red alga Cyanidioschyzon merolae 10D.</title>
        <authorList>
            <person name="Matsuzaki M."/>
            <person name="Misumi O."/>
            <person name="Shin-i T."/>
            <person name="Maruyama S."/>
            <person name="Takahara M."/>
            <person name="Miyagishima S."/>
            <person name="Mori T."/>
            <person name="Nishida K."/>
            <person name="Yagisawa F."/>
            <person name="Nishida K."/>
            <person name="Yoshida Y."/>
            <person name="Nishimura Y."/>
            <person name="Nakao S."/>
            <person name="Kobayashi T."/>
            <person name="Momoyama Y."/>
            <person name="Higashiyama T."/>
            <person name="Minoda A."/>
            <person name="Sano M."/>
            <person name="Nomoto H."/>
            <person name="Oishi K."/>
            <person name="Hayashi H."/>
            <person name="Ohta F."/>
            <person name="Nishizaka S."/>
            <person name="Haga S."/>
            <person name="Miura S."/>
            <person name="Morishita T."/>
            <person name="Kabeya Y."/>
            <person name="Terasawa K."/>
            <person name="Suzuki Y."/>
            <person name="Ishii Y."/>
            <person name="Asakawa S."/>
            <person name="Takano H."/>
            <person name="Ohta N."/>
            <person name="Kuroiwa H."/>
            <person name="Tanaka K."/>
            <person name="Shimizu N."/>
            <person name="Sugano S."/>
            <person name="Sato N."/>
            <person name="Nozaki H."/>
            <person name="Ogasawara N."/>
            <person name="Kohara Y."/>
            <person name="Kuroiwa T."/>
        </authorList>
    </citation>
    <scope>NUCLEOTIDE SEQUENCE [LARGE SCALE GENOMIC DNA]</scope>
    <source>
        <strain evidence="7 8">10D</strain>
    </source>
</reference>
<dbReference type="Gramene" id="CMR093CT">
    <property type="protein sequence ID" value="CMR093CT"/>
    <property type="gene ID" value="CMR093C"/>
</dbReference>
<dbReference type="AlphaFoldDB" id="M1VGP9"/>
<dbReference type="GO" id="GO:0016705">
    <property type="term" value="F:oxidoreductase activity, acting on paired donors, with incorporation or reduction of molecular oxygen"/>
    <property type="evidence" value="ECO:0007669"/>
    <property type="project" value="InterPro"/>
</dbReference>
<comment type="similarity">
    <text evidence="1">Belongs to the cytochrome P450 family.</text>
</comment>
<keyword evidence="3 5" id="KW-0479">Metal-binding</keyword>
<reference evidence="7 8" key="2">
    <citation type="journal article" date="2007" name="BMC Biol.">
        <title>A 100%-complete sequence reveals unusually simple genomic features in the hot-spring red alga Cyanidioschyzon merolae.</title>
        <authorList>
            <person name="Nozaki H."/>
            <person name="Takano H."/>
            <person name="Misumi O."/>
            <person name="Terasawa K."/>
            <person name="Matsuzaki M."/>
            <person name="Maruyama S."/>
            <person name="Nishida K."/>
            <person name="Yagisawa F."/>
            <person name="Yoshida Y."/>
            <person name="Fujiwara T."/>
            <person name="Takio S."/>
            <person name="Tamura K."/>
            <person name="Chung S.J."/>
            <person name="Nakamura S."/>
            <person name="Kuroiwa H."/>
            <person name="Tanaka K."/>
            <person name="Sato N."/>
            <person name="Kuroiwa T."/>
        </authorList>
    </citation>
    <scope>NUCLEOTIDE SEQUENCE [LARGE SCALE GENOMIC DNA]</scope>
    <source>
        <strain evidence="7 8">10D</strain>
    </source>
</reference>
<keyword evidence="2 5" id="KW-0349">Heme</keyword>
<sequence>MFPVFIWFVIVAIAIVTFTFGVPGTLLRRQRRKQLRGDTFPVRDVSAERLPPCIRGWCPYVRAGFQFAFGAAPPQSFLEAARKQHGDVFTVEMFGRRMTFLFSKNGIGQFFDSAPSKVSFIRAVEPFTDGIFGLAPTYFEKILHMLLVQLREELHLDKGSDRGLARHLTGFAEALRMAMRQQMASLDGQAVAHVDDLFDLCGRLIFTASFQTVFGRECANALNKDGRLYETFVAFDREFELAALPIPQFLLRSFSRARRQLLRAMQRAVRLVEPATPAGKLLAKLDSDEKVCASVLLTLLWASSANTLLSAGWLIVLSAEWCNRARPVTESMAWELVTETLRLASSGIAVRIGCEPLYVDDFRIPAGDYLCISPWLAHQDEHRGGKRFDPCRYQHIEDKKALFRGRTRQLYTFGGGMYRCPGQEYALHELVLFIQIFFEFVERVELGVAGDPLTSMDAYRLVGIKRPTRPFPGKLFLISSCCDLRCGDPHPSERW</sequence>
<dbReference type="OrthoDB" id="6692864at2759"/>
<evidence type="ECO:0000256" key="6">
    <source>
        <dbReference type="SAM" id="Phobius"/>
    </source>
</evidence>
<dbReference type="PRINTS" id="PR00465">
    <property type="entry name" value="EP450IV"/>
</dbReference>
<keyword evidence="8" id="KW-1185">Reference proteome</keyword>
<dbReference type="Proteomes" id="UP000007014">
    <property type="component" value="Chromosome 18"/>
</dbReference>
<comment type="cofactor">
    <cofactor evidence="5">
        <name>heme</name>
        <dbReference type="ChEBI" id="CHEBI:30413"/>
    </cofactor>
</comment>
<gene>
    <name evidence="7" type="ORF">CYME_CMR093C</name>
</gene>
<evidence type="ECO:0000256" key="5">
    <source>
        <dbReference type="PIRSR" id="PIRSR602403-1"/>
    </source>
</evidence>
<keyword evidence="4 5" id="KW-0408">Iron</keyword>
<feature type="binding site" description="axial binding residue" evidence="5">
    <location>
        <position position="420"/>
    </location>
    <ligand>
        <name>heme</name>
        <dbReference type="ChEBI" id="CHEBI:30413"/>
    </ligand>
    <ligandPart>
        <name>Fe</name>
        <dbReference type="ChEBI" id="CHEBI:18248"/>
    </ligandPart>
</feature>
<dbReference type="GeneID" id="16997045"/>
<dbReference type="PANTHER" id="PTHR24304">
    <property type="entry name" value="CYTOCHROME P450 FAMILY 7"/>
    <property type="match status" value="1"/>
</dbReference>
<dbReference type="InterPro" id="IPR036396">
    <property type="entry name" value="Cyt_P450_sf"/>
</dbReference>
<evidence type="ECO:0000313" key="7">
    <source>
        <dbReference type="EMBL" id="BAM82362.1"/>
    </source>
</evidence>
<dbReference type="InterPro" id="IPR002403">
    <property type="entry name" value="Cyt_P450_E_grp-IV"/>
</dbReference>
<dbReference type="eggNOG" id="KOG0684">
    <property type="taxonomic scope" value="Eukaryota"/>
</dbReference>
<organism evidence="7 8">
    <name type="scientific">Cyanidioschyzon merolae (strain NIES-3377 / 10D)</name>
    <name type="common">Unicellular red alga</name>
    <dbReference type="NCBI Taxonomy" id="280699"/>
    <lineage>
        <taxon>Eukaryota</taxon>
        <taxon>Rhodophyta</taxon>
        <taxon>Bangiophyceae</taxon>
        <taxon>Cyanidiales</taxon>
        <taxon>Cyanidiaceae</taxon>
        <taxon>Cyanidioschyzon</taxon>
    </lineage>
</organism>
<dbReference type="GO" id="GO:0020037">
    <property type="term" value="F:heme binding"/>
    <property type="evidence" value="ECO:0007669"/>
    <property type="project" value="InterPro"/>
</dbReference>
<dbReference type="GO" id="GO:0005506">
    <property type="term" value="F:iron ion binding"/>
    <property type="evidence" value="ECO:0007669"/>
    <property type="project" value="InterPro"/>
</dbReference>
<keyword evidence="6" id="KW-0812">Transmembrane</keyword>
<dbReference type="Pfam" id="PF00067">
    <property type="entry name" value="p450"/>
    <property type="match status" value="1"/>
</dbReference>
<dbReference type="InterPro" id="IPR050529">
    <property type="entry name" value="CYP450_sterol_14alpha_dmase"/>
</dbReference>
<dbReference type="Gene3D" id="1.10.630.10">
    <property type="entry name" value="Cytochrome P450"/>
    <property type="match status" value="1"/>
</dbReference>
<dbReference type="EMBL" id="AP006500">
    <property type="protein sequence ID" value="BAM82362.1"/>
    <property type="molecule type" value="Genomic_DNA"/>
</dbReference>
<evidence type="ECO:0000256" key="1">
    <source>
        <dbReference type="ARBA" id="ARBA00010617"/>
    </source>
</evidence>
<evidence type="ECO:0000256" key="3">
    <source>
        <dbReference type="ARBA" id="ARBA00022723"/>
    </source>
</evidence>
<dbReference type="OMA" id="WSEVVQM"/>
<accession>M1VGP9</accession>
<dbReference type="STRING" id="280699.M1VGP9"/>
<evidence type="ECO:0000313" key="8">
    <source>
        <dbReference type="Proteomes" id="UP000007014"/>
    </source>
</evidence>
<dbReference type="GO" id="GO:0004497">
    <property type="term" value="F:monooxygenase activity"/>
    <property type="evidence" value="ECO:0007669"/>
    <property type="project" value="InterPro"/>
</dbReference>
<feature type="transmembrane region" description="Helical" evidence="6">
    <location>
        <begin position="6"/>
        <end position="27"/>
    </location>
</feature>
<evidence type="ECO:0000256" key="4">
    <source>
        <dbReference type="ARBA" id="ARBA00023004"/>
    </source>
</evidence>
<name>M1VGP9_CYAM1</name>
<keyword evidence="6" id="KW-1133">Transmembrane helix</keyword>
<protein>
    <submittedName>
        <fullName evidence="7">Cytochrome P450</fullName>
    </submittedName>
</protein>
<dbReference type="SMR" id="M1VGP9"/>
<evidence type="ECO:0000256" key="2">
    <source>
        <dbReference type="ARBA" id="ARBA00022617"/>
    </source>
</evidence>
<dbReference type="InterPro" id="IPR001128">
    <property type="entry name" value="Cyt_P450"/>
</dbReference>
<proteinExistence type="inferred from homology"/>